<sequence length="56" mass="6869">MQQKEGTSMPHSDSEGNRRMRDSRSRSRDRNFEREYDFRLDRGFERGYLNRRRKGG</sequence>
<proteinExistence type="predicted"/>
<reference evidence="2" key="1">
    <citation type="journal article" date="2019" name="bioRxiv">
        <title>The Genome of the Zebra Mussel, Dreissena polymorpha: A Resource for Invasive Species Research.</title>
        <authorList>
            <person name="McCartney M.A."/>
            <person name="Auch B."/>
            <person name="Kono T."/>
            <person name="Mallez S."/>
            <person name="Zhang Y."/>
            <person name="Obille A."/>
            <person name="Becker A."/>
            <person name="Abrahante J.E."/>
            <person name="Garbe J."/>
            <person name="Badalamenti J.P."/>
            <person name="Herman A."/>
            <person name="Mangelson H."/>
            <person name="Liachko I."/>
            <person name="Sullivan S."/>
            <person name="Sone E.D."/>
            <person name="Koren S."/>
            <person name="Silverstein K.A.T."/>
            <person name="Beckman K.B."/>
            <person name="Gohl D.M."/>
        </authorList>
    </citation>
    <scope>NUCLEOTIDE SEQUENCE</scope>
    <source>
        <strain evidence="2">Duluth1</strain>
        <tissue evidence="2">Whole animal</tissue>
    </source>
</reference>
<feature type="region of interest" description="Disordered" evidence="1">
    <location>
        <begin position="1"/>
        <end position="36"/>
    </location>
</feature>
<comment type="caution">
    <text evidence="2">The sequence shown here is derived from an EMBL/GenBank/DDBJ whole genome shotgun (WGS) entry which is preliminary data.</text>
</comment>
<reference evidence="2" key="2">
    <citation type="submission" date="2020-11" db="EMBL/GenBank/DDBJ databases">
        <authorList>
            <person name="McCartney M.A."/>
            <person name="Auch B."/>
            <person name="Kono T."/>
            <person name="Mallez S."/>
            <person name="Becker A."/>
            <person name="Gohl D.M."/>
            <person name="Silverstein K.A.T."/>
            <person name="Koren S."/>
            <person name="Bechman K.B."/>
            <person name="Herman A."/>
            <person name="Abrahante J.E."/>
            <person name="Garbe J."/>
        </authorList>
    </citation>
    <scope>NUCLEOTIDE SEQUENCE</scope>
    <source>
        <strain evidence="2">Duluth1</strain>
        <tissue evidence="2">Whole animal</tissue>
    </source>
</reference>
<feature type="compositionally biased region" description="Polar residues" evidence="1">
    <location>
        <begin position="1"/>
        <end position="11"/>
    </location>
</feature>
<organism evidence="2 3">
    <name type="scientific">Dreissena polymorpha</name>
    <name type="common">Zebra mussel</name>
    <name type="synonym">Mytilus polymorpha</name>
    <dbReference type="NCBI Taxonomy" id="45954"/>
    <lineage>
        <taxon>Eukaryota</taxon>
        <taxon>Metazoa</taxon>
        <taxon>Spiralia</taxon>
        <taxon>Lophotrochozoa</taxon>
        <taxon>Mollusca</taxon>
        <taxon>Bivalvia</taxon>
        <taxon>Autobranchia</taxon>
        <taxon>Heteroconchia</taxon>
        <taxon>Euheterodonta</taxon>
        <taxon>Imparidentia</taxon>
        <taxon>Neoheterodontei</taxon>
        <taxon>Myida</taxon>
        <taxon>Dreissenoidea</taxon>
        <taxon>Dreissenidae</taxon>
        <taxon>Dreissena</taxon>
    </lineage>
</organism>
<keyword evidence="3" id="KW-1185">Reference proteome</keyword>
<dbReference type="AlphaFoldDB" id="A0A9D3Z237"/>
<feature type="compositionally biased region" description="Basic and acidic residues" evidence="1">
    <location>
        <begin position="12"/>
        <end position="36"/>
    </location>
</feature>
<protein>
    <submittedName>
        <fullName evidence="2">Uncharacterized protein</fullName>
    </submittedName>
</protein>
<evidence type="ECO:0000313" key="3">
    <source>
        <dbReference type="Proteomes" id="UP000828390"/>
    </source>
</evidence>
<evidence type="ECO:0000256" key="1">
    <source>
        <dbReference type="SAM" id="MobiDB-lite"/>
    </source>
</evidence>
<dbReference type="EMBL" id="JAIWYP010000014">
    <property type="protein sequence ID" value="KAH3709225.1"/>
    <property type="molecule type" value="Genomic_DNA"/>
</dbReference>
<dbReference type="Proteomes" id="UP000828390">
    <property type="component" value="Unassembled WGS sequence"/>
</dbReference>
<gene>
    <name evidence="2" type="ORF">DPMN_068687</name>
</gene>
<accession>A0A9D3Z237</accession>
<name>A0A9D3Z237_DREPO</name>
<evidence type="ECO:0000313" key="2">
    <source>
        <dbReference type="EMBL" id="KAH3709225.1"/>
    </source>
</evidence>